<dbReference type="AlphaFoldDB" id="A0A9N9GFC5"/>
<name>A0A9N9GFC5_9GLOM</name>
<evidence type="ECO:0000313" key="2">
    <source>
        <dbReference type="Proteomes" id="UP000789706"/>
    </source>
</evidence>
<keyword evidence="2" id="KW-1185">Reference proteome</keyword>
<protein>
    <submittedName>
        <fullName evidence="1">8385_t:CDS:1</fullName>
    </submittedName>
</protein>
<reference evidence="1" key="1">
    <citation type="submission" date="2021-06" db="EMBL/GenBank/DDBJ databases">
        <authorList>
            <person name="Kallberg Y."/>
            <person name="Tangrot J."/>
            <person name="Rosling A."/>
        </authorList>
    </citation>
    <scope>NUCLEOTIDE SEQUENCE</scope>
    <source>
        <strain evidence="1">AZ414A</strain>
    </source>
</reference>
<dbReference type="OrthoDB" id="2392009at2759"/>
<organism evidence="1 2">
    <name type="scientific">Diversispora eburnea</name>
    <dbReference type="NCBI Taxonomy" id="1213867"/>
    <lineage>
        <taxon>Eukaryota</taxon>
        <taxon>Fungi</taxon>
        <taxon>Fungi incertae sedis</taxon>
        <taxon>Mucoromycota</taxon>
        <taxon>Glomeromycotina</taxon>
        <taxon>Glomeromycetes</taxon>
        <taxon>Diversisporales</taxon>
        <taxon>Diversisporaceae</taxon>
        <taxon>Diversispora</taxon>
    </lineage>
</organism>
<proteinExistence type="predicted"/>
<evidence type="ECO:0000313" key="1">
    <source>
        <dbReference type="EMBL" id="CAG8606370.1"/>
    </source>
</evidence>
<gene>
    <name evidence="1" type="ORF">DEBURN_LOCUS9766</name>
</gene>
<feature type="non-terminal residue" evidence="1">
    <location>
        <position position="153"/>
    </location>
</feature>
<dbReference type="Proteomes" id="UP000789706">
    <property type="component" value="Unassembled WGS sequence"/>
</dbReference>
<sequence>EQIELLKDHVPEELLVVYKKNGQFNDAANTYNRLENSKRVIILVDTMNIDESTLKEKELHKLLNDALDVTTKNKSQSSKKSEKWRRLTGEFQLYLAYLKSDLNGVHKRIQSFQRRNDTIAEFRALNIWLKIRPKSINIEYWHLMRLCELAYDL</sequence>
<accession>A0A9N9GFC5</accession>
<dbReference type="EMBL" id="CAJVPK010002107">
    <property type="protein sequence ID" value="CAG8606370.1"/>
    <property type="molecule type" value="Genomic_DNA"/>
</dbReference>
<comment type="caution">
    <text evidence="1">The sequence shown here is derived from an EMBL/GenBank/DDBJ whole genome shotgun (WGS) entry which is preliminary data.</text>
</comment>